<dbReference type="SUPFAM" id="SSF48371">
    <property type="entry name" value="ARM repeat"/>
    <property type="match status" value="1"/>
</dbReference>
<evidence type="ECO:0000313" key="3">
    <source>
        <dbReference type="Proteomes" id="UP000011083"/>
    </source>
</evidence>
<protein>
    <recommendedName>
        <fullName evidence="4">HEAT repeat domain containing protein</fullName>
    </recommendedName>
</protein>
<dbReference type="STRING" id="1257118.L8HGJ2"/>
<dbReference type="Proteomes" id="UP000011083">
    <property type="component" value="Unassembled WGS sequence"/>
</dbReference>
<feature type="compositionally biased region" description="Basic residues" evidence="1">
    <location>
        <begin position="170"/>
        <end position="179"/>
    </location>
</feature>
<keyword evidence="3" id="KW-1185">Reference proteome</keyword>
<feature type="region of interest" description="Disordered" evidence="1">
    <location>
        <begin position="692"/>
        <end position="712"/>
    </location>
</feature>
<accession>L8HGJ2</accession>
<feature type="region of interest" description="Disordered" evidence="1">
    <location>
        <begin position="539"/>
        <end position="571"/>
    </location>
</feature>
<dbReference type="InterPro" id="IPR053296">
    <property type="entry name" value="TSET_member_tstB"/>
</dbReference>
<dbReference type="RefSeq" id="XP_004354064.1">
    <property type="nucleotide sequence ID" value="XM_004354012.1"/>
</dbReference>
<feature type="compositionally biased region" description="Low complexity" evidence="1">
    <location>
        <begin position="692"/>
        <end position="710"/>
    </location>
</feature>
<dbReference type="InterPro" id="IPR016024">
    <property type="entry name" value="ARM-type_fold"/>
</dbReference>
<dbReference type="GeneID" id="14925390"/>
<feature type="region of interest" description="Disordered" evidence="1">
    <location>
        <begin position="169"/>
        <end position="188"/>
    </location>
</feature>
<dbReference type="VEuPathDB" id="AmoebaDB:ACA1_166080"/>
<gene>
    <name evidence="2" type="ORF">ACA1_166080</name>
</gene>
<dbReference type="KEGG" id="acan:ACA1_166080"/>
<feature type="compositionally biased region" description="Acidic residues" evidence="1">
    <location>
        <begin position="545"/>
        <end position="562"/>
    </location>
</feature>
<organism evidence="2 3">
    <name type="scientific">Acanthamoeba castellanii (strain ATCC 30010 / Neff)</name>
    <dbReference type="NCBI Taxonomy" id="1257118"/>
    <lineage>
        <taxon>Eukaryota</taxon>
        <taxon>Amoebozoa</taxon>
        <taxon>Discosea</taxon>
        <taxon>Longamoebia</taxon>
        <taxon>Centramoebida</taxon>
        <taxon>Acanthamoebidae</taxon>
        <taxon>Acanthamoeba</taxon>
    </lineage>
</organism>
<dbReference type="PANTHER" id="PTHR48151">
    <property type="entry name" value="SH3 DOMAIN-CONTAINING PROTEIN"/>
    <property type="match status" value="1"/>
</dbReference>
<evidence type="ECO:0000313" key="2">
    <source>
        <dbReference type="EMBL" id="ELR24367.1"/>
    </source>
</evidence>
<reference evidence="2 3" key="1">
    <citation type="journal article" date="2013" name="Genome Biol.">
        <title>Genome of Acanthamoeba castellanii highlights extensive lateral gene transfer and early evolution of tyrosine kinase signaling.</title>
        <authorList>
            <person name="Clarke M."/>
            <person name="Lohan A.J."/>
            <person name="Liu B."/>
            <person name="Lagkouvardos I."/>
            <person name="Roy S."/>
            <person name="Zafar N."/>
            <person name="Bertelli C."/>
            <person name="Schilde C."/>
            <person name="Kianianmomeni A."/>
            <person name="Burglin T.R."/>
            <person name="Frech C."/>
            <person name="Turcotte B."/>
            <person name="Kopec K.O."/>
            <person name="Synnott J.M."/>
            <person name="Choo C."/>
            <person name="Paponov I."/>
            <person name="Finkler A."/>
            <person name="Soon Heng Tan C."/>
            <person name="Hutchins A.P."/>
            <person name="Weinmeier T."/>
            <person name="Rattei T."/>
            <person name="Chu J.S."/>
            <person name="Gimenez G."/>
            <person name="Irimia M."/>
            <person name="Rigden D.J."/>
            <person name="Fitzpatrick D.A."/>
            <person name="Lorenzo-Morales J."/>
            <person name="Bateman A."/>
            <person name="Chiu C.H."/>
            <person name="Tang P."/>
            <person name="Hegemann P."/>
            <person name="Fromm H."/>
            <person name="Raoult D."/>
            <person name="Greub G."/>
            <person name="Miranda-Saavedra D."/>
            <person name="Chen N."/>
            <person name="Nash P."/>
            <person name="Ginger M.L."/>
            <person name="Horn M."/>
            <person name="Schaap P."/>
            <person name="Caler L."/>
            <person name="Loftus B."/>
        </authorList>
    </citation>
    <scope>NUCLEOTIDE SEQUENCE [LARGE SCALE GENOMIC DNA]</scope>
    <source>
        <strain evidence="2 3">Neff</strain>
    </source>
</reference>
<evidence type="ECO:0008006" key="4">
    <source>
        <dbReference type="Google" id="ProtNLM"/>
    </source>
</evidence>
<name>L8HGJ2_ACACF</name>
<dbReference type="PANTHER" id="PTHR48151:SF3">
    <property type="entry name" value="SH3 DOMAIN-CONTAINING PROTEIN"/>
    <property type="match status" value="1"/>
</dbReference>
<dbReference type="EMBL" id="KB007830">
    <property type="protein sequence ID" value="ELR24367.1"/>
    <property type="molecule type" value="Genomic_DNA"/>
</dbReference>
<sequence length="778" mass="85076">METASALAPPSGGSLSSVTSGILAAGQQLCHNLYLQSKQPMAYHQIEAALIEQTSKGKKASTAKVVEALRGLSFYTPDEQLIDVLLNVLAQHEDRKIAGAVYHFLSSAPQQLRSDGLTNEAKHTSVGRRALALRTLATLAPSDNKTIDDFLVDAISNVVLKEEEVDPQKTSRRTFRRHKTETSETERPLDQAGALLAARYRFGNTRPLIPVAIRGMFCDDPVGARHAIALCLQLAALYPVEVAEGVKDFLPQNVMRTPRPAVITATSFPGDRPNLSDTFARALFVRVCGRLAQSTEVSKDVGEAFFQALCQSVADLNERVAFEAVAALCAFPWSRISAACVLPIADEYGYKPSGKLPLAQAVVTRIVQALSDPTRSAVALHAACRTARLFARARIINSSSHVRDADGTLDVMCRSLLALLPQANNNSASSSTSSVETGRIYIEMEVMRALVWLTFPHHNTHTYANAFGHHIRANIFSSAQLADLFKELHERVEASPDMIKFATKLAYVWYSNVPEKTNADSITALWATILKLDEEFDARGRRQGEEEEESRENGDGGEDEFEDYRYSEGDQPTKAKALREVLLKHVFKMLDCQHKASQSTPDTKRIRDVVWRLRTRFYHFLAENAQFLSAWDSESDVEESAALKAILLRLEAAAVSGSWETRIVAAEGVAKLAFRLPALRSQVGHLFTSAESTSSSSSSAKTATSSSSSSVPGALLLRSPPVVPWVASPAVHLMELSAGLQDRGVSFLSLPLEERRSAAEISAKVKSQMNLFGQLLAD</sequence>
<proteinExistence type="predicted"/>
<evidence type="ECO:0000256" key="1">
    <source>
        <dbReference type="SAM" id="MobiDB-lite"/>
    </source>
</evidence>
<dbReference type="AlphaFoldDB" id="L8HGJ2"/>